<dbReference type="Proteomes" id="UP000756346">
    <property type="component" value="Unassembled WGS sequence"/>
</dbReference>
<comment type="caution">
    <text evidence="1">The sequence shown here is derived from an EMBL/GenBank/DDBJ whole genome shotgun (WGS) entry which is preliminary data.</text>
</comment>
<gene>
    <name evidence="1" type="ORF">B0I36DRAFT_351556</name>
</gene>
<dbReference type="GeneID" id="70186568"/>
<dbReference type="OrthoDB" id="4489302at2759"/>
<accession>A0A9P9BP38</accession>
<evidence type="ECO:0000313" key="1">
    <source>
        <dbReference type="EMBL" id="KAH7028134.1"/>
    </source>
</evidence>
<proteinExistence type="predicted"/>
<keyword evidence="2" id="KW-1185">Reference proteome</keyword>
<reference evidence="1" key="1">
    <citation type="journal article" date="2021" name="Nat. Commun.">
        <title>Genetic determinants of endophytism in the Arabidopsis root mycobiome.</title>
        <authorList>
            <person name="Mesny F."/>
            <person name="Miyauchi S."/>
            <person name="Thiergart T."/>
            <person name="Pickel B."/>
            <person name="Atanasova L."/>
            <person name="Karlsson M."/>
            <person name="Huettel B."/>
            <person name="Barry K.W."/>
            <person name="Haridas S."/>
            <person name="Chen C."/>
            <person name="Bauer D."/>
            <person name="Andreopoulos W."/>
            <person name="Pangilinan J."/>
            <person name="LaButti K."/>
            <person name="Riley R."/>
            <person name="Lipzen A."/>
            <person name="Clum A."/>
            <person name="Drula E."/>
            <person name="Henrissat B."/>
            <person name="Kohler A."/>
            <person name="Grigoriev I.V."/>
            <person name="Martin F.M."/>
            <person name="Hacquard S."/>
        </authorList>
    </citation>
    <scope>NUCLEOTIDE SEQUENCE</scope>
    <source>
        <strain evidence="1">MPI-CAGE-CH-0230</strain>
    </source>
</reference>
<dbReference type="AlphaFoldDB" id="A0A9P9BP38"/>
<protein>
    <submittedName>
        <fullName evidence="1">Uncharacterized protein</fullName>
    </submittedName>
</protein>
<organism evidence="1 2">
    <name type="scientific">Microdochium trichocladiopsis</name>
    <dbReference type="NCBI Taxonomy" id="1682393"/>
    <lineage>
        <taxon>Eukaryota</taxon>
        <taxon>Fungi</taxon>
        <taxon>Dikarya</taxon>
        <taxon>Ascomycota</taxon>
        <taxon>Pezizomycotina</taxon>
        <taxon>Sordariomycetes</taxon>
        <taxon>Xylariomycetidae</taxon>
        <taxon>Xylariales</taxon>
        <taxon>Microdochiaceae</taxon>
        <taxon>Microdochium</taxon>
    </lineage>
</organism>
<dbReference type="RefSeq" id="XP_046010933.1">
    <property type="nucleotide sequence ID" value="XM_046157022.1"/>
</dbReference>
<sequence>MAAELSQPLSHMSGNRLAAKCISTALVLCLSPLSEQNQQATSLKVRVSFADLSFLLWGLIGVWLYHSKSWCGGVGPVLWACLFDVSRVTPHMFVNFLCPTTTTTTTMTLIHINCWQVLIVQSPLGDSFKSISNALAWPSRALGDIQSHIDWDLSDTQTLPPITAELRFVRHYALCLVPKGVWNRDDLTRLEKIQQAWVWEHTGKKAELRDPTRLAREVIQKIDAVQDIGETQLNPDAEVIVYQRLFCAWGPYHPLFWNCHDLAIRLAYVILGESAGELLRELLGSLKRVVGSVLQEATSISLGALHLISAATMGNAYRLVIRQYELANAVHIALYALYKKASGAPTDEADEDSARGQAEPPCRRSIHLEQVFPELGRLHEVLATCGYGASM</sequence>
<dbReference type="EMBL" id="JAGTJQ010000007">
    <property type="protein sequence ID" value="KAH7028134.1"/>
    <property type="molecule type" value="Genomic_DNA"/>
</dbReference>
<evidence type="ECO:0000313" key="2">
    <source>
        <dbReference type="Proteomes" id="UP000756346"/>
    </source>
</evidence>
<name>A0A9P9BP38_9PEZI</name>